<dbReference type="OMA" id="DHAMKFD"/>
<dbReference type="SUPFAM" id="SSF48113">
    <property type="entry name" value="Heme-dependent peroxidases"/>
    <property type="match status" value="1"/>
</dbReference>
<dbReference type="Gene3D" id="1.10.640.10">
    <property type="entry name" value="Haem peroxidase domain superfamily, animal type"/>
    <property type="match status" value="1"/>
</dbReference>
<dbReference type="HOGENOM" id="CLU_006087_5_2_1"/>
<keyword evidence="2" id="KW-0964">Secreted</keyword>
<sequence length="577" mass="64183">MPSPCLANLTVCGQNIYRTMDGSCNNRLNSDRGRSRRAYKRMLPASYEDGVGSPRGGARLPSARAVTQAIRNDINEQSSVASHQFPLWGQLLAHDLSKLGEDKDASGKLRLDCPCGDSNPLCFNIKIPDNDIMKPEKDCIPFVRAKSVLDINCKNNTRQQENTITAYIDASNIYGSNDQFNLNIADLKARLTKYIGGSLISIFDKRSKYSLNFTQIENIFNTGDIRANEQTPLMADHTTWLRMHNKIADQLANINSHWDGTKIFETARSIVGAMHQQITFNEFLPIMLGDDVMRRFDLKLTDKGYYYGYDPLYDATADISVMTAALRLGHTLVNHVLTRPNPDYSINQNDPVIDLHTQFFNAIPLFEKFGAGSVIRGMLTDHAMKFDTDFAEGLIDRLFAEEVGKYGKDLPAINIQRGRDHGVPSYNEHRKFCGLKAATTFDELIDIPSSMQERLKTLYNGVVDDIDLFVGGISENSTAGGIAGPTFACLLGHQFRDLRKGDAHWFENGGRFSTLTPSQLEAIKSVTLSSVICDVADNFTTIQPAAMKLHRLAGNQRIPCSSIKSLELSAWNETSVG</sequence>
<dbReference type="GO" id="GO:0004601">
    <property type="term" value="F:peroxidase activity"/>
    <property type="evidence" value="ECO:0000318"/>
    <property type="project" value="GO_Central"/>
</dbReference>
<keyword evidence="4" id="KW-0408">Iron</keyword>
<evidence type="ECO:0000256" key="2">
    <source>
        <dbReference type="ARBA" id="ARBA00022525"/>
    </source>
</evidence>
<reference evidence="5" key="2">
    <citation type="journal article" date="2008" name="Genome Biol.">
        <title>Improved genome assembly and evidence-based global gene model set for the chordate Ciona intestinalis: new insight into intron and operon populations.</title>
        <authorList>
            <person name="Satou Y."/>
            <person name="Mineta K."/>
            <person name="Ogasawara M."/>
            <person name="Sasakura Y."/>
            <person name="Shoguchi E."/>
            <person name="Ueno K."/>
            <person name="Yamada L."/>
            <person name="Matsumoto J."/>
            <person name="Wasserscheid J."/>
            <person name="Dewar K."/>
            <person name="Wiley G.B."/>
            <person name="Macmil S.L."/>
            <person name="Roe B.A."/>
            <person name="Zeller R.W."/>
            <person name="Hastings K.E."/>
            <person name="Lemaire P."/>
            <person name="Lindquist E."/>
            <person name="Endo T."/>
            <person name="Hotta K."/>
            <person name="Inaba K."/>
        </authorList>
    </citation>
    <scope>NUCLEOTIDE SEQUENCE [LARGE SCALE GENOMIC DNA]</scope>
    <source>
        <strain evidence="5">wild type</strain>
    </source>
</reference>
<dbReference type="STRING" id="7719.ENSCINP00000007569"/>
<dbReference type="GO" id="GO:0020037">
    <property type="term" value="F:heme binding"/>
    <property type="evidence" value="ECO:0007669"/>
    <property type="project" value="InterPro"/>
</dbReference>
<dbReference type="Ensembl" id="ENSCINT00000007569.3">
    <property type="protein sequence ID" value="ENSCINP00000007569.3"/>
    <property type="gene ID" value="ENSCING00000003672.3"/>
</dbReference>
<dbReference type="CDD" id="cd09823">
    <property type="entry name" value="peroxinectin_like"/>
    <property type="match status" value="1"/>
</dbReference>
<dbReference type="PROSITE" id="PS50292">
    <property type="entry name" value="PEROXIDASE_3"/>
    <property type="match status" value="1"/>
</dbReference>
<feature type="binding site" description="axial binding residue" evidence="4">
    <location>
        <position position="330"/>
    </location>
    <ligand>
        <name>heme b</name>
        <dbReference type="ChEBI" id="CHEBI:60344"/>
    </ligand>
    <ligandPart>
        <name>Fe</name>
        <dbReference type="ChEBI" id="CHEBI:18248"/>
    </ligandPart>
</feature>
<evidence type="ECO:0008006" key="7">
    <source>
        <dbReference type="Google" id="ProtNLM"/>
    </source>
</evidence>
<evidence type="ECO:0000256" key="1">
    <source>
        <dbReference type="ARBA" id="ARBA00004613"/>
    </source>
</evidence>
<keyword evidence="3" id="KW-0325">Glycoprotein</keyword>
<evidence type="ECO:0000313" key="6">
    <source>
        <dbReference type="Proteomes" id="UP000008144"/>
    </source>
</evidence>
<keyword evidence="4" id="KW-0349">Heme</keyword>
<dbReference type="PANTHER" id="PTHR11475:SF4">
    <property type="entry name" value="CHORION PEROXIDASE"/>
    <property type="match status" value="1"/>
</dbReference>
<evidence type="ECO:0000313" key="5">
    <source>
        <dbReference type="Ensembl" id="ENSCINP00000007569.3"/>
    </source>
</evidence>
<dbReference type="GO" id="GO:0005576">
    <property type="term" value="C:extracellular region"/>
    <property type="evidence" value="ECO:0007669"/>
    <property type="project" value="UniProtKB-SubCell"/>
</dbReference>
<dbReference type="GO" id="GO:0006979">
    <property type="term" value="P:response to oxidative stress"/>
    <property type="evidence" value="ECO:0007669"/>
    <property type="project" value="InterPro"/>
</dbReference>
<dbReference type="InterPro" id="IPR010255">
    <property type="entry name" value="Haem_peroxidase_sf"/>
</dbReference>
<evidence type="ECO:0000256" key="4">
    <source>
        <dbReference type="PIRSR" id="PIRSR619791-2"/>
    </source>
</evidence>
<accession>F7AD85</accession>
<keyword evidence="4" id="KW-0479">Metal-binding</keyword>
<dbReference type="PRINTS" id="PR00457">
    <property type="entry name" value="ANPEROXIDASE"/>
</dbReference>
<dbReference type="GeneTree" id="ENSGT00940000166558"/>
<reference evidence="5" key="4">
    <citation type="submission" date="2025-09" db="UniProtKB">
        <authorList>
            <consortium name="Ensembl"/>
        </authorList>
    </citation>
    <scope>IDENTIFICATION</scope>
</reference>
<dbReference type="AlphaFoldDB" id="F7AD85"/>
<dbReference type="Pfam" id="PF03098">
    <property type="entry name" value="An_peroxidase"/>
    <property type="match status" value="1"/>
</dbReference>
<comment type="subcellular location">
    <subcellularLocation>
        <location evidence="1">Secreted</location>
    </subcellularLocation>
</comment>
<dbReference type="FunFam" id="1.10.640.10:FF:000032">
    <property type="entry name" value="Uncharacterized protein"/>
    <property type="match status" value="1"/>
</dbReference>
<dbReference type="GO" id="GO:0046872">
    <property type="term" value="F:metal ion binding"/>
    <property type="evidence" value="ECO:0007669"/>
    <property type="project" value="UniProtKB-KW"/>
</dbReference>
<organism evidence="5 6">
    <name type="scientific">Ciona intestinalis</name>
    <name type="common">Transparent sea squirt</name>
    <name type="synonym">Ascidia intestinalis</name>
    <dbReference type="NCBI Taxonomy" id="7719"/>
    <lineage>
        <taxon>Eukaryota</taxon>
        <taxon>Metazoa</taxon>
        <taxon>Chordata</taxon>
        <taxon>Tunicata</taxon>
        <taxon>Ascidiacea</taxon>
        <taxon>Phlebobranchia</taxon>
        <taxon>Cionidae</taxon>
        <taxon>Ciona</taxon>
    </lineage>
</organism>
<dbReference type="Proteomes" id="UP000008144">
    <property type="component" value="Chromosome 12"/>
</dbReference>
<dbReference type="PANTHER" id="PTHR11475">
    <property type="entry name" value="OXIDASE/PEROXIDASE"/>
    <property type="match status" value="1"/>
</dbReference>
<reference evidence="5" key="3">
    <citation type="submission" date="2025-08" db="UniProtKB">
        <authorList>
            <consortium name="Ensembl"/>
        </authorList>
    </citation>
    <scope>IDENTIFICATION</scope>
</reference>
<keyword evidence="6" id="KW-1185">Reference proteome</keyword>
<protein>
    <recommendedName>
        <fullName evidence="7">Peroxidase</fullName>
    </recommendedName>
</protein>
<reference evidence="6" key="1">
    <citation type="journal article" date="2002" name="Science">
        <title>The draft genome of Ciona intestinalis: insights into chordate and vertebrate origins.</title>
        <authorList>
            <person name="Dehal P."/>
            <person name="Satou Y."/>
            <person name="Campbell R.K."/>
            <person name="Chapman J."/>
            <person name="Degnan B."/>
            <person name="De Tomaso A."/>
            <person name="Davidson B."/>
            <person name="Di Gregorio A."/>
            <person name="Gelpke M."/>
            <person name="Goodstein D.M."/>
            <person name="Harafuji N."/>
            <person name="Hastings K.E."/>
            <person name="Ho I."/>
            <person name="Hotta K."/>
            <person name="Huang W."/>
            <person name="Kawashima T."/>
            <person name="Lemaire P."/>
            <person name="Martinez D."/>
            <person name="Meinertzhagen I.A."/>
            <person name="Necula S."/>
            <person name="Nonaka M."/>
            <person name="Putnam N."/>
            <person name="Rash S."/>
            <person name="Saiga H."/>
            <person name="Satake M."/>
            <person name="Terry A."/>
            <person name="Yamada L."/>
            <person name="Wang H.G."/>
            <person name="Awazu S."/>
            <person name="Azumi K."/>
            <person name="Boore J."/>
            <person name="Branno M."/>
            <person name="Chin-Bow S."/>
            <person name="DeSantis R."/>
            <person name="Doyle S."/>
            <person name="Francino P."/>
            <person name="Keys D.N."/>
            <person name="Haga S."/>
            <person name="Hayashi H."/>
            <person name="Hino K."/>
            <person name="Imai K.S."/>
            <person name="Inaba K."/>
            <person name="Kano S."/>
            <person name="Kobayashi K."/>
            <person name="Kobayashi M."/>
            <person name="Lee B.I."/>
            <person name="Makabe K.W."/>
            <person name="Manohar C."/>
            <person name="Matassi G."/>
            <person name="Medina M."/>
            <person name="Mochizuki Y."/>
            <person name="Mount S."/>
            <person name="Morishita T."/>
            <person name="Miura S."/>
            <person name="Nakayama A."/>
            <person name="Nishizaka S."/>
            <person name="Nomoto H."/>
            <person name="Ohta F."/>
            <person name="Oishi K."/>
            <person name="Rigoutsos I."/>
            <person name="Sano M."/>
            <person name="Sasaki A."/>
            <person name="Sasakura Y."/>
            <person name="Shoguchi E."/>
            <person name="Shin-i T."/>
            <person name="Spagnuolo A."/>
            <person name="Stainier D."/>
            <person name="Suzuki M.M."/>
            <person name="Tassy O."/>
            <person name="Takatori N."/>
            <person name="Tokuoka M."/>
            <person name="Yagi K."/>
            <person name="Yoshizaki F."/>
            <person name="Wada S."/>
            <person name="Zhang C."/>
            <person name="Hyatt P.D."/>
            <person name="Larimer F."/>
            <person name="Detter C."/>
            <person name="Doggett N."/>
            <person name="Glavina T."/>
            <person name="Hawkins T."/>
            <person name="Richardson P."/>
            <person name="Lucas S."/>
            <person name="Kohara Y."/>
            <person name="Levine M."/>
            <person name="Satoh N."/>
            <person name="Rokhsar D.S."/>
        </authorList>
    </citation>
    <scope>NUCLEOTIDE SEQUENCE [LARGE SCALE GENOMIC DNA]</scope>
</reference>
<proteinExistence type="predicted"/>
<name>F7AD85_CIOIN</name>
<dbReference type="InParanoid" id="F7AD85"/>
<dbReference type="InterPro" id="IPR037120">
    <property type="entry name" value="Haem_peroxidase_sf_animal"/>
</dbReference>
<evidence type="ECO:0000256" key="3">
    <source>
        <dbReference type="ARBA" id="ARBA00023180"/>
    </source>
</evidence>
<dbReference type="EMBL" id="EAAA01000957">
    <property type="status" value="NOT_ANNOTATED_CDS"/>
    <property type="molecule type" value="Genomic_DNA"/>
</dbReference>
<dbReference type="InterPro" id="IPR019791">
    <property type="entry name" value="Haem_peroxidase_animal"/>
</dbReference>